<reference evidence="1 2" key="1">
    <citation type="submission" date="2018-04" db="EMBL/GenBank/DDBJ databases">
        <authorList>
            <person name="Vogel A."/>
        </authorList>
    </citation>
    <scope>NUCLEOTIDE SEQUENCE [LARGE SCALE GENOMIC DNA]</scope>
</reference>
<dbReference type="AlphaFoldDB" id="A0A484M3A7"/>
<evidence type="ECO:0000313" key="2">
    <source>
        <dbReference type="Proteomes" id="UP000595140"/>
    </source>
</evidence>
<name>A0A484M3A7_9ASTE</name>
<evidence type="ECO:0000313" key="1">
    <source>
        <dbReference type="EMBL" id="VFQ83320.1"/>
    </source>
</evidence>
<organism evidence="1 2">
    <name type="scientific">Cuscuta campestris</name>
    <dbReference type="NCBI Taxonomy" id="132261"/>
    <lineage>
        <taxon>Eukaryota</taxon>
        <taxon>Viridiplantae</taxon>
        <taxon>Streptophyta</taxon>
        <taxon>Embryophyta</taxon>
        <taxon>Tracheophyta</taxon>
        <taxon>Spermatophyta</taxon>
        <taxon>Magnoliopsida</taxon>
        <taxon>eudicotyledons</taxon>
        <taxon>Gunneridae</taxon>
        <taxon>Pentapetalae</taxon>
        <taxon>asterids</taxon>
        <taxon>lamiids</taxon>
        <taxon>Solanales</taxon>
        <taxon>Convolvulaceae</taxon>
        <taxon>Cuscuteae</taxon>
        <taxon>Cuscuta</taxon>
        <taxon>Cuscuta subgen. Grammica</taxon>
        <taxon>Cuscuta sect. Cleistogrammica</taxon>
    </lineage>
</organism>
<gene>
    <name evidence="1" type="ORF">CCAM_LOCUS25096</name>
</gene>
<proteinExistence type="predicted"/>
<keyword evidence="2" id="KW-1185">Reference proteome</keyword>
<protein>
    <submittedName>
        <fullName evidence="1">Uncharacterized protein</fullName>
    </submittedName>
</protein>
<sequence length="80" mass="9331">MDLFRSLHRHFLIIHHTNDFSVLSSDVRSKFSCNSFSLCCSFRMSNAYHCEWIQVCLSKISFPGKCYFLVSEGTLMGIHY</sequence>
<dbReference type="EMBL" id="OOIL02002582">
    <property type="protein sequence ID" value="VFQ83320.1"/>
    <property type="molecule type" value="Genomic_DNA"/>
</dbReference>
<accession>A0A484M3A7</accession>
<dbReference type="Proteomes" id="UP000595140">
    <property type="component" value="Unassembled WGS sequence"/>
</dbReference>